<dbReference type="InterPro" id="IPR013083">
    <property type="entry name" value="Znf_RING/FYVE/PHD"/>
</dbReference>
<evidence type="ECO:0000256" key="4">
    <source>
        <dbReference type="PROSITE-ProRule" id="PRU00175"/>
    </source>
</evidence>
<evidence type="ECO:0000313" key="7">
    <source>
        <dbReference type="Proteomes" id="UP000596902"/>
    </source>
</evidence>
<reference evidence="6" key="1">
    <citation type="submission" date="2020-01" db="EMBL/GenBank/DDBJ databases">
        <authorList>
            <person name="Feng Z.H.Z."/>
        </authorList>
    </citation>
    <scope>NUCLEOTIDE SEQUENCE</scope>
    <source>
        <strain evidence="6">CBS107.38</strain>
    </source>
</reference>
<dbReference type="GO" id="GO:0008270">
    <property type="term" value="F:zinc ion binding"/>
    <property type="evidence" value="ECO:0007669"/>
    <property type="project" value="UniProtKB-KW"/>
</dbReference>
<protein>
    <recommendedName>
        <fullName evidence="5">RING-type domain-containing protein</fullName>
    </recommendedName>
</protein>
<dbReference type="GeneID" id="62205707"/>
<evidence type="ECO:0000256" key="3">
    <source>
        <dbReference type="ARBA" id="ARBA00022833"/>
    </source>
</evidence>
<evidence type="ECO:0000256" key="1">
    <source>
        <dbReference type="ARBA" id="ARBA00022723"/>
    </source>
</evidence>
<dbReference type="Gene3D" id="3.30.40.10">
    <property type="entry name" value="Zinc/RING finger domain, C3HC4 (zinc finger)"/>
    <property type="match status" value="1"/>
</dbReference>
<keyword evidence="3" id="KW-0862">Zinc</keyword>
<keyword evidence="7" id="KW-1185">Reference proteome</keyword>
<dbReference type="SUPFAM" id="SSF57850">
    <property type="entry name" value="RING/U-box"/>
    <property type="match status" value="1"/>
</dbReference>
<dbReference type="InterPro" id="IPR050731">
    <property type="entry name" value="HRD1_E3_ubiq-ligases"/>
</dbReference>
<keyword evidence="2 4" id="KW-0863">Zinc-finger</keyword>
<organism evidence="6 7">
    <name type="scientific">Alternaria burnsii</name>
    <dbReference type="NCBI Taxonomy" id="1187904"/>
    <lineage>
        <taxon>Eukaryota</taxon>
        <taxon>Fungi</taxon>
        <taxon>Dikarya</taxon>
        <taxon>Ascomycota</taxon>
        <taxon>Pezizomycotina</taxon>
        <taxon>Dothideomycetes</taxon>
        <taxon>Pleosporomycetidae</taxon>
        <taxon>Pleosporales</taxon>
        <taxon>Pleosporineae</taxon>
        <taxon>Pleosporaceae</taxon>
        <taxon>Alternaria</taxon>
        <taxon>Alternaria sect. Alternaria</taxon>
    </lineage>
</organism>
<dbReference type="Proteomes" id="UP000596902">
    <property type="component" value="Unassembled WGS sequence"/>
</dbReference>
<evidence type="ECO:0000256" key="2">
    <source>
        <dbReference type="ARBA" id="ARBA00022771"/>
    </source>
</evidence>
<keyword evidence="1" id="KW-0479">Metal-binding</keyword>
<dbReference type="Pfam" id="PF13639">
    <property type="entry name" value="zf-RING_2"/>
    <property type="match status" value="1"/>
</dbReference>
<dbReference type="GO" id="GO:0012505">
    <property type="term" value="C:endomembrane system"/>
    <property type="evidence" value="ECO:0007669"/>
    <property type="project" value="TreeGrafter"/>
</dbReference>
<name>A0A8H7B497_9PLEO</name>
<dbReference type="PANTHER" id="PTHR22763">
    <property type="entry name" value="RING ZINC FINGER PROTEIN"/>
    <property type="match status" value="1"/>
</dbReference>
<reference evidence="6" key="2">
    <citation type="submission" date="2020-08" db="EMBL/GenBank/DDBJ databases">
        <title>Draft Genome Sequence of Cumin Blight Pathogen Alternaria burnsii.</title>
        <authorList>
            <person name="Feng Z."/>
        </authorList>
    </citation>
    <scope>NUCLEOTIDE SEQUENCE</scope>
    <source>
        <strain evidence="6">CBS107.38</strain>
    </source>
</reference>
<evidence type="ECO:0000259" key="5">
    <source>
        <dbReference type="PROSITE" id="PS50089"/>
    </source>
</evidence>
<dbReference type="InterPro" id="IPR001841">
    <property type="entry name" value="Znf_RING"/>
</dbReference>
<dbReference type="PROSITE" id="PS50089">
    <property type="entry name" value="ZF_RING_2"/>
    <property type="match status" value="1"/>
</dbReference>
<gene>
    <name evidence="6" type="ORF">GT037_007482</name>
</gene>
<proteinExistence type="predicted"/>
<dbReference type="RefSeq" id="XP_038785017.1">
    <property type="nucleotide sequence ID" value="XM_038932529.1"/>
</dbReference>
<dbReference type="GO" id="GO:0043161">
    <property type="term" value="P:proteasome-mediated ubiquitin-dependent protein catabolic process"/>
    <property type="evidence" value="ECO:0007669"/>
    <property type="project" value="TreeGrafter"/>
</dbReference>
<dbReference type="GO" id="GO:0061630">
    <property type="term" value="F:ubiquitin protein ligase activity"/>
    <property type="evidence" value="ECO:0007669"/>
    <property type="project" value="TreeGrafter"/>
</dbReference>
<dbReference type="EMBL" id="JAAABM010000010">
    <property type="protein sequence ID" value="KAF7674722.1"/>
    <property type="molecule type" value="Genomic_DNA"/>
</dbReference>
<dbReference type="GO" id="GO:0044695">
    <property type="term" value="C:Dsc E3 ubiquitin ligase complex"/>
    <property type="evidence" value="ECO:0007669"/>
    <property type="project" value="TreeGrafter"/>
</dbReference>
<feature type="domain" description="RING-type" evidence="5">
    <location>
        <begin position="46"/>
        <end position="91"/>
    </location>
</feature>
<accession>A0A8H7B497</accession>
<dbReference type="PANTHER" id="PTHR22763:SF162">
    <property type="entry name" value="TRANSMEMBRANE E3 UBIQUITIN-PROTEIN LIGASE 1"/>
    <property type="match status" value="1"/>
</dbReference>
<sequence>MNQSSSLEIQEPSMIPAVSMLALRSQGEFFMVCVVPVSAQPESSDCSICTEHLVKDVVRLAGACGHTFQTLCLLAWLSGTARRNRACPTCRCELYAAPANRSSDSAVPIRTAGYIIAQRVNTEARRYSGLLAASRLVPGAFMRPRGYHEEMDLRVAHDTPLAQNFSAIDPNMIPRARRAALRLGSKEILFLTLTLTVLMRVLSPESLQQFQFLC</sequence>
<evidence type="ECO:0000313" key="6">
    <source>
        <dbReference type="EMBL" id="KAF7674722.1"/>
    </source>
</evidence>
<comment type="caution">
    <text evidence="6">The sequence shown here is derived from an EMBL/GenBank/DDBJ whole genome shotgun (WGS) entry which is preliminary data.</text>
</comment>
<dbReference type="SMART" id="SM00184">
    <property type="entry name" value="RING"/>
    <property type="match status" value="1"/>
</dbReference>
<dbReference type="AlphaFoldDB" id="A0A8H7B497"/>